<dbReference type="InterPro" id="IPR038719">
    <property type="entry name" value="Phycobilisome_asu/bsu_sf"/>
</dbReference>
<protein>
    <submittedName>
        <fullName evidence="2">Pentapeptide repeat-containing protein</fullName>
    </submittedName>
</protein>
<accession>A0A6B3NCQ3</accession>
<reference evidence="2" key="1">
    <citation type="submission" date="2019-11" db="EMBL/GenBank/DDBJ databases">
        <title>Genomic insights into an expanded diversity of filamentous marine cyanobacteria reveals the extraordinary biosynthetic potential of Moorea and Okeania.</title>
        <authorList>
            <person name="Ferreira Leao T."/>
            <person name="Wang M."/>
            <person name="Moss N."/>
            <person name="Da Silva R."/>
            <person name="Sanders J."/>
            <person name="Nurk S."/>
            <person name="Gurevich A."/>
            <person name="Humphrey G."/>
            <person name="Reher R."/>
            <person name="Zhu Q."/>
            <person name="Belda-Ferre P."/>
            <person name="Glukhov E."/>
            <person name="Rex R."/>
            <person name="Dorrestein P.C."/>
            <person name="Knight R."/>
            <person name="Pevzner P."/>
            <person name="Gerwick W.H."/>
            <person name="Gerwick L."/>
        </authorList>
    </citation>
    <scope>NUCLEOTIDE SEQUENCE</scope>
    <source>
        <strain evidence="2">SIO1C4</strain>
    </source>
</reference>
<dbReference type="InterPro" id="IPR001646">
    <property type="entry name" value="5peptide_repeat"/>
</dbReference>
<dbReference type="AlphaFoldDB" id="A0A6B3NCQ3"/>
<dbReference type="Gene3D" id="2.160.20.80">
    <property type="entry name" value="E3 ubiquitin-protein ligase SopA"/>
    <property type="match status" value="1"/>
</dbReference>
<gene>
    <name evidence="2" type="ORF">F6J89_09425</name>
</gene>
<comment type="caution">
    <text evidence="2">The sequence shown here is derived from an EMBL/GenBank/DDBJ whole genome shotgun (WGS) entry which is preliminary data.</text>
</comment>
<dbReference type="Gene3D" id="1.10.490.20">
    <property type="entry name" value="Phycocyanins"/>
    <property type="match status" value="1"/>
</dbReference>
<evidence type="ECO:0000256" key="1">
    <source>
        <dbReference type="ARBA" id="ARBA00022737"/>
    </source>
</evidence>
<proteinExistence type="predicted"/>
<dbReference type="Pfam" id="PF00805">
    <property type="entry name" value="Pentapeptide"/>
    <property type="match status" value="1"/>
</dbReference>
<dbReference type="EMBL" id="JAAHFQ010000140">
    <property type="protein sequence ID" value="NER27834.1"/>
    <property type="molecule type" value="Genomic_DNA"/>
</dbReference>
<sequence>MSDEEFIQEAQDLIKRVVEAETTNFLEIAEIADINLKEDLVGANLGGFDLSNGDFSNANLSNTNLSNTNLSYANLTNANLNHANLTNANLSHANLTNANFSYADLSNANLVGANLLTANIDSTILKETDINPEYRQQSLLVLSYLSSGDSLDNRLNKVNQTIAILSAHGKDTTEVEKFKNSVTEEMNGKESDEIAELFKSYLERCQTIEETTRVFEYRHEIEEIEQSYIACKQASEWLSNHRTEVVAEARRLIVDNQLEIEDFNKVEVSLEQVEKFCQSINIYLLWIENYITDGVVPTPLPKEIMTLVLPTEYYVKVLEAIKDHNISTENGLSSQAVYELRGYFKRFLIQGLKKYS</sequence>
<dbReference type="PANTHER" id="PTHR47485">
    <property type="entry name" value="THYLAKOID LUMENAL 17.4 KDA PROTEIN, CHLOROPLASTIC"/>
    <property type="match status" value="1"/>
</dbReference>
<dbReference type="SUPFAM" id="SSF141571">
    <property type="entry name" value="Pentapeptide repeat-like"/>
    <property type="match status" value="1"/>
</dbReference>
<dbReference type="PANTHER" id="PTHR47485:SF1">
    <property type="entry name" value="THYLAKOID LUMENAL 17.4 KDA PROTEIN, CHLOROPLASTIC"/>
    <property type="match status" value="1"/>
</dbReference>
<evidence type="ECO:0000313" key="2">
    <source>
        <dbReference type="EMBL" id="NER27834.1"/>
    </source>
</evidence>
<name>A0A6B3NCQ3_9CYAN</name>
<organism evidence="2">
    <name type="scientific">Symploca sp. SIO1C4</name>
    <dbReference type="NCBI Taxonomy" id="2607765"/>
    <lineage>
        <taxon>Bacteria</taxon>
        <taxon>Bacillati</taxon>
        <taxon>Cyanobacteriota</taxon>
        <taxon>Cyanophyceae</taxon>
        <taxon>Coleofasciculales</taxon>
        <taxon>Coleofasciculaceae</taxon>
        <taxon>Symploca</taxon>
    </lineage>
</organism>
<keyword evidence="1" id="KW-0677">Repeat</keyword>